<dbReference type="PANTHER" id="PTHR34475">
    <property type="match status" value="1"/>
</dbReference>
<keyword evidence="1" id="KW-0472">Membrane</keyword>
<protein>
    <submittedName>
        <fullName evidence="3">Helix-turn-helix domain-containing protein</fullName>
    </submittedName>
</protein>
<dbReference type="InterPro" id="IPR025194">
    <property type="entry name" value="RodZ-like_C"/>
</dbReference>
<dbReference type="Pfam" id="PF13464">
    <property type="entry name" value="RodZ_C"/>
    <property type="match status" value="1"/>
</dbReference>
<feature type="domain" description="Cytoskeleton protein RodZ-like C-terminal" evidence="2">
    <location>
        <begin position="220"/>
        <end position="290"/>
    </location>
</feature>
<reference evidence="3" key="1">
    <citation type="submission" date="2024-10" db="EMBL/GenBank/DDBJ databases">
        <authorList>
            <person name="Lesea H.P."/>
            <person name="Kuehl J.V."/>
            <person name="Chandonia J.-M."/>
        </authorList>
    </citation>
    <scope>NUCLEOTIDE SEQUENCE</scope>
    <source>
        <strain evidence="3">FW102-FHT14D07</strain>
    </source>
</reference>
<dbReference type="EMBL" id="CP170721">
    <property type="protein sequence ID" value="XIA19946.1"/>
    <property type="molecule type" value="Genomic_DNA"/>
</dbReference>
<dbReference type="PANTHER" id="PTHR34475:SF1">
    <property type="entry name" value="CYTOSKELETON PROTEIN RODZ"/>
    <property type="match status" value="1"/>
</dbReference>
<organism evidence="3">
    <name type="scientific">Rhodanobacter sp. FW102-FHT14D07</name>
    <dbReference type="NCBI Taxonomy" id="3351462"/>
    <lineage>
        <taxon>Bacteria</taxon>
        <taxon>Pseudomonadati</taxon>
        <taxon>Pseudomonadota</taxon>
        <taxon>Gammaproteobacteria</taxon>
        <taxon>Lysobacterales</taxon>
        <taxon>Rhodanobacteraceae</taxon>
        <taxon>Rhodanobacter</taxon>
    </lineage>
</organism>
<dbReference type="Pfam" id="PF13413">
    <property type="entry name" value="HTH_25"/>
    <property type="match status" value="1"/>
</dbReference>
<keyword evidence="1" id="KW-0812">Transmembrane</keyword>
<evidence type="ECO:0000256" key="1">
    <source>
        <dbReference type="SAM" id="Phobius"/>
    </source>
</evidence>
<name>A0AB74UZA9_9GAMM</name>
<dbReference type="RefSeq" id="WP_395118417.1">
    <property type="nucleotide sequence ID" value="NZ_CP170721.1"/>
</dbReference>
<accession>A0AB74UZA9</accession>
<dbReference type="Gene3D" id="1.10.260.40">
    <property type="entry name" value="lambda repressor-like DNA-binding domains"/>
    <property type="match status" value="1"/>
</dbReference>
<evidence type="ECO:0000259" key="2">
    <source>
        <dbReference type="Pfam" id="PF13464"/>
    </source>
</evidence>
<proteinExistence type="predicted"/>
<evidence type="ECO:0000313" key="3">
    <source>
        <dbReference type="EMBL" id="XIA19946.1"/>
    </source>
</evidence>
<feature type="transmembrane region" description="Helical" evidence="1">
    <location>
        <begin position="104"/>
        <end position="126"/>
    </location>
</feature>
<sequence length="304" mass="31985">MAGESAQPSFGSRLRAAREARGLDLEACANALRLPVRVLRKLELDQYDGTDSKVYLGSYIAKYGRHLGINDASIRLEVDRIRQVDAPLVTSGGISHSRFLFDRYATAATYVVLTLVIAVPTLWFGVKSTLDRDITHLAPLDAAPVAQQEQAGTSTPAMVAADRARQPAAPVQAAAADTASEQPLLASMAPFPSLASDTRPAVPAPPAAMVAAGSGGHQLELTLSAPSWVEVTRADGTRLEYGLLPAGSHAVYHSDQPLNVSIGNVGGAQVAIDGQAVGMDDFRRANVAHFRVQVQDGKASATAL</sequence>
<dbReference type="AlphaFoldDB" id="A0AB74UZA9"/>
<keyword evidence="1" id="KW-1133">Transmembrane helix</keyword>
<dbReference type="InterPro" id="IPR050400">
    <property type="entry name" value="Bact_Cytoskel_RodZ"/>
</dbReference>
<dbReference type="InterPro" id="IPR010982">
    <property type="entry name" value="Lambda_DNA-bd_dom_sf"/>
</dbReference>
<dbReference type="GO" id="GO:0003677">
    <property type="term" value="F:DNA binding"/>
    <property type="evidence" value="ECO:0007669"/>
    <property type="project" value="InterPro"/>
</dbReference>
<gene>
    <name evidence="3" type="ORF">ACFYG5_07430</name>
</gene>